<dbReference type="Proteomes" id="UP001501842">
    <property type="component" value="Unassembled WGS sequence"/>
</dbReference>
<evidence type="ECO:0000313" key="2">
    <source>
        <dbReference type="EMBL" id="GAA2718325.1"/>
    </source>
</evidence>
<evidence type="ECO:0000313" key="3">
    <source>
        <dbReference type="Proteomes" id="UP001501842"/>
    </source>
</evidence>
<comment type="caution">
    <text evidence="2">The sequence shown here is derived from an EMBL/GenBank/DDBJ whole genome shotgun (WGS) entry which is preliminary data.</text>
</comment>
<gene>
    <name evidence="2" type="ORF">GCM10010439_01070</name>
</gene>
<keyword evidence="3" id="KW-1185">Reference proteome</keyword>
<feature type="transmembrane region" description="Helical" evidence="1">
    <location>
        <begin position="16"/>
        <end position="46"/>
    </location>
</feature>
<proteinExistence type="predicted"/>
<keyword evidence="1" id="KW-0812">Transmembrane</keyword>
<evidence type="ECO:0000256" key="1">
    <source>
        <dbReference type="SAM" id="Phobius"/>
    </source>
</evidence>
<name>A0ABP6G765_9ACTN</name>
<keyword evidence="1" id="KW-0472">Membrane</keyword>
<dbReference type="RefSeq" id="WP_344448029.1">
    <property type="nucleotide sequence ID" value="NZ_BAAATZ010000001.1"/>
</dbReference>
<reference evidence="3" key="1">
    <citation type="journal article" date="2019" name="Int. J. Syst. Evol. Microbiol.">
        <title>The Global Catalogue of Microorganisms (GCM) 10K type strain sequencing project: providing services to taxonomists for standard genome sequencing and annotation.</title>
        <authorList>
            <consortium name="The Broad Institute Genomics Platform"/>
            <consortium name="The Broad Institute Genome Sequencing Center for Infectious Disease"/>
            <person name="Wu L."/>
            <person name="Ma J."/>
        </authorList>
    </citation>
    <scope>NUCLEOTIDE SEQUENCE [LARGE SCALE GENOMIC DNA]</scope>
    <source>
        <strain evidence="3">JCM 8201</strain>
    </source>
</reference>
<protein>
    <recommendedName>
        <fullName evidence="4">DUF4190 domain-containing protein</fullName>
    </recommendedName>
</protein>
<sequence>MNEQSPATIDRSGLRALWLGLGALLLTPFFAPAGVIAGVTAVVVAVKVRRKATGPTPGAVAGLVTGLAGALFSAMILAMTVVLWTELSGYQECLRTANTTIDEKACKESWLPKMEDRLNMPRGSLSEYGDLF</sequence>
<accession>A0ABP6G765</accession>
<evidence type="ECO:0008006" key="4">
    <source>
        <dbReference type="Google" id="ProtNLM"/>
    </source>
</evidence>
<organism evidence="2 3">
    <name type="scientific">Actinocorallia aurantiaca</name>
    <dbReference type="NCBI Taxonomy" id="46204"/>
    <lineage>
        <taxon>Bacteria</taxon>
        <taxon>Bacillati</taxon>
        <taxon>Actinomycetota</taxon>
        <taxon>Actinomycetes</taxon>
        <taxon>Streptosporangiales</taxon>
        <taxon>Thermomonosporaceae</taxon>
        <taxon>Actinocorallia</taxon>
    </lineage>
</organism>
<keyword evidence="1" id="KW-1133">Transmembrane helix</keyword>
<dbReference type="EMBL" id="BAAATZ010000001">
    <property type="protein sequence ID" value="GAA2718325.1"/>
    <property type="molecule type" value="Genomic_DNA"/>
</dbReference>
<feature type="transmembrane region" description="Helical" evidence="1">
    <location>
        <begin position="58"/>
        <end position="84"/>
    </location>
</feature>